<proteinExistence type="predicted"/>
<accession>A0A518KAX8</accession>
<dbReference type="RefSeq" id="WP_145113786.1">
    <property type="nucleotide sequence ID" value="NZ_CP036349.1"/>
</dbReference>
<dbReference type="EMBL" id="CP036349">
    <property type="protein sequence ID" value="QDV74938.1"/>
    <property type="molecule type" value="Genomic_DNA"/>
</dbReference>
<organism evidence="1 2">
    <name type="scientific">Botrimarina mediterranea</name>
    <dbReference type="NCBI Taxonomy" id="2528022"/>
    <lineage>
        <taxon>Bacteria</taxon>
        <taxon>Pseudomonadati</taxon>
        <taxon>Planctomycetota</taxon>
        <taxon>Planctomycetia</taxon>
        <taxon>Pirellulales</taxon>
        <taxon>Lacipirellulaceae</taxon>
        <taxon>Botrimarina</taxon>
    </lineage>
</organism>
<dbReference type="AlphaFoldDB" id="A0A518KAX8"/>
<dbReference type="Proteomes" id="UP000316426">
    <property type="component" value="Chromosome"/>
</dbReference>
<dbReference type="KEGG" id="bmei:Spa11_31470"/>
<reference evidence="1 2" key="1">
    <citation type="submission" date="2019-02" db="EMBL/GenBank/DDBJ databases">
        <title>Deep-cultivation of Planctomycetes and their phenomic and genomic characterization uncovers novel biology.</title>
        <authorList>
            <person name="Wiegand S."/>
            <person name="Jogler M."/>
            <person name="Boedeker C."/>
            <person name="Pinto D."/>
            <person name="Vollmers J."/>
            <person name="Rivas-Marin E."/>
            <person name="Kohn T."/>
            <person name="Peeters S.H."/>
            <person name="Heuer A."/>
            <person name="Rast P."/>
            <person name="Oberbeckmann S."/>
            <person name="Bunk B."/>
            <person name="Jeske O."/>
            <person name="Meyerdierks A."/>
            <person name="Storesund J.E."/>
            <person name="Kallscheuer N."/>
            <person name="Luecker S."/>
            <person name="Lage O.M."/>
            <person name="Pohl T."/>
            <person name="Merkel B.J."/>
            <person name="Hornburger P."/>
            <person name="Mueller R.-W."/>
            <person name="Bruemmer F."/>
            <person name="Labrenz M."/>
            <person name="Spormann A.M."/>
            <person name="Op den Camp H."/>
            <person name="Overmann J."/>
            <person name="Amann R."/>
            <person name="Jetten M.S.M."/>
            <person name="Mascher T."/>
            <person name="Medema M.H."/>
            <person name="Devos D.P."/>
            <person name="Kaster A.-K."/>
            <person name="Ovreas L."/>
            <person name="Rohde M."/>
            <person name="Galperin M.Y."/>
            <person name="Jogler C."/>
        </authorList>
    </citation>
    <scope>NUCLEOTIDE SEQUENCE [LARGE SCALE GENOMIC DNA]</scope>
    <source>
        <strain evidence="1 2">Spa11</strain>
    </source>
</reference>
<name>A0A518KAX8_9BACT</name>
<sequence length="232" mass="25697">MDRPASRPLAVVTPRYATRLSLALAALTLLPTAGCLHMLLATGIYMFQGGNIKDAEYEGFKKKTVVVFCSQPVSQEFRHAGASRQISQRVSELLEEHLTKKQKIKVVPQRKVDAWIDENDSDDYLELAKAVKADMVLYIDLAHFDLMPGQTVYQGSSDITLKVHDMTTGGNIVWSKPLGEILYPLNAPIAAQSKSPSTFQTEYVNVLAMAIGKHFYPHDPTADFAMDALANR</sequence>
<evidence type="ECO:0000313" key="2">
    <source>
        <dbReference type="Proteomes" id="UP000316426"/>
    </source>
</evidence>
<gene>
    <name evidence="1" type="ORF">Spa11_31470</name>
</gene>
<evidence type="ECO:0000313" key="1">
    <source>
        <dbReference type="EMBL" id="QDV74938.1"/>
    </source>
</evidence>
<protein>
    <submittedName>
        <fullName evidence="1">Uncharacterized protein</fullName>
    </submittedName>
</protein>
<keyword evidence="2" id="KW-1185">Reference proteome</keyword>